<proteinExistence type="inferred from homology"/>
<dbReference type="EMBL" id="VIGX01000076">
    <property type="protein sequence ID" value="TWS23168.1"/>
    <property type="molecule type" value="Genomic_DNA"/>
</dbReference>
<keyword evidence="2" id="KW-0813">Transport</keyword>
<dbReference type="GO" id="GO:0046872">
    <property type="term" value="F:metal ion binding"/>
    <property type="evidence" value="ECO:0007669"/>
    <property type="project" value="UniProtKB-KW"/>
</dbReference>
<evidence type="ECO:0000256" key="7">
    <source>
        <dbReference type="ARBA" id="ARBA00022989"/>
    </source>
</evidence>
<feature type="transmembrane region" description="Helical" evidence="15">
    <location>
        <begin position="63"/>
        <end position="86"/>
    </location>
</feature>
<evidence type="ECO:0000256" key="3">
    <source>
        <dbReference type="ARBA" id="ARBA00022475"/>
    </source>
</evidence>
<evidence type="ECO:0000256" key="10">
    <source>
        <dbReference type="ARBA" id="ARBA00023136"/>
    </source>
</evidence>
<name>A0A5C5RKF1_9ACTN</name>
<keyword evidence="10 15" id="KW-0472">Membrane</keyword>
<evidence type="ECO:0000256" key="2">
    <source>
        <dbReference type="ARBA" id="ARBA00022448"/>
    </source>
</evidence>
<dbReference type="HAMAP" id="MF_00454">
    <property type="entry name" value="FluC"/>
    <property type="match status" value="1"/>
</dbReference>
<comment type="similarity">
    <text evidence="12">Belongs to the fluoride channel Fluc/FEX (TC 1.A.43) family.</text>
</comment>
<dbReference type="PANTHER" id="PTHR28259:SF18">
    <property type="entry name" value="FLUORIDE-SPECIFIC ION CHANNEL FLUC"/>
    <property type="match status" value="1"/>
</dbReference>
<feature type="transmembrane region" description="Helical" evidence="15">
    <location>
        <begin position="6"/>
        <end position="23"/>
    </location>
</feature>
<dbReference type="Pfam" id="PF02537">
    <property type="entry name" value="CRCB"/>
    <property type="match status" value="1"/>
</dbReference>
<dbReference type="Proteomes" id="UP000319375">
    <property type="component" value="Unassembled WGS sequence"/>
</dbReference>
<gene>
    <name evidence="16" type="ORF">FK530_24440</name>
</gene>
<evidence type="ECO:0000256" key="9">
    <source>
        <dbReference type="ARBA" id="ARBA00023065"/>
    </source>
</evidence>
<dbReference type="AlphaFoldDB" id="A0A5C5RKF1"/>
<comment type="function">
    <text evidence="14">Fluoride-specific ion channel. Important for reducing fluoride concentration in the cell, thus reducing its toxicity.</text>
</comment>
<feature type="non-terminal residue" evidence="16">
    <location>
        <position position="103"/>
    </location>
</feature>
<evidence type="ECO:0000256" key="6">
    <source>
        <dbReference type="ARBA" id="ARBA00022723"/>
    </source>
</evidence>
<comment type="subcellular location">
    <subcellularLocation>
        <location evidence="1">Cell membrane</location>
        <topology evidence="1">Multi-pass membrane protein</topology>
    </subcellularLocation>
</comment>
<protein>
    <submittedName>
        <fullName evidence="16">Camphor resistance protein CrcB</fullName>
    </submittedName>
</protein>
<evidence type="ECO:0000256" key="13">
    <source>
        <dbReference type="ARBA" id="ARBA00035585"/>
    </source>
</evidence>
<evidence type="ECO:0000256" key="12">
    <source>
        <dbReference type="ARBA" id="ARBA00035120"/>
    </source>
</evidence>
<sequence length="103" mass="10377">MSPIMWAGIAVMGGLGASLRFLVDSKVTARNTLSVPLGTVVVNLSACFFIGLLSGLASKLPGIAGVVPLLGTGLLGGYSTFSTASVEGARLLRSGRVLMGCAH</sequence>
<evidence type="ECO:0000256" key="11">
    <source>
        <dbReference type="ARBA" id="ARBA00023303"/>
    </source>
</evidence>
<evidence type="ECO:0000256" key="5">
    <source>
        <dbReference type="ARBA" id="ARBA00022692"/>
    </source>
</evidence>
<keyword evidence="9" id="KW-0406">Ion transport</keyword>
<reference evidence="16 17" key="1">
    <citation type="submission" date="2019-06" db="EMBL/GenBank/DDBJ databases">
        <title>Tsukamurella conjunctivitidis sp. nov., Tsukamurella assacharolytica sp. nov. and Tsukamurella sputae sp. nov. isolated from patients with conjunctivitis, bacteraemia (lymphoma) and respiratory infection (sputum) in Hong Kong.</title>
        <authorList>
            <person name="Teng J.L.L."/>
            <person name="Lee H.H."/>
            <person name="Fong J.Y.H."/>
            <person name="Fok K.M.N."/>
            <person name="Lau S.K.P."/>
            <person name="Woo P.C.Y."/>
        </authorList>
    </citation>
    <scope>NUCLEOTIDE SEQUENCE [LARGE SCALE GENOMIC DNA]</scope>
    <source>
        <strain evidence="16 17">HKU72</strain>
    </source>
</reference>
<feature type="transmembrane region" description="Helical" evidence="15">
    <location>
        <begin position="35"/>
        <end position="57"/>
    </location>
</feature>
<comment type="caution">
    <text evidence="16">The sequence shown here is derived from an EMBL/GenBank/DDBJ whole genome shotgun (WGS) entry which is preliminary data.</text>
</comment>
<dbReference type="OrthoDB" id="5148600at2"/>
<evidence type="ECO:0000256" key="14">
    <source>
        <dbReference type="ARBA" id="ARBA00049940"/>
    </source>
</evidence>
<keyword evidence="5 15" id="KW-0812">Transmembrane</keyword>
<evidence type="ECO:0000256" key="1">
    <source>
        <dbReference type="ARBA" id="ARBA00004651"/>
    </source>
</evidence>
<accession>A0A5C5RKF1</accession>
<evidence type="ECO:0000256" key="4">
    <source>
        <dbReference type="ARBA" id="ARBA00022519"/>
    </source>
</evidence>
<dbReference type="PANTHER" id="PTHR28259">
    <property type="entry name" value="FLUORIDE EXPORT PROTEIN 1-RELATED"/>
    <property type="match status" value="1"/>
</dbReference>
<organism evidence="16 17">
    <name type="scientific">Tsukamurella conjunctivitidis</name>
    <dbReference type="NCBI Taxonomy" id="2592068"/>
    <lineage>
        <taxon>Bacteria</taxon>
        <taxon>Bacillati</taxon>
        <taxon>Actinomycetota</taxon>
        <taxon>Actinomycetes</taxon>
        <taxon>Mycobacteriales</taxon>
        <taxon>Tsukamurellaceae</taxon>
        <taxon>Tsukamurella</taxon>
    </lineage>
</organism>
<dbReference type="GO" id="GO:0005886">
    <property type="term" value="C:plasma membrane"/>
    <property type="evidence" value="ECO:0007669"/>
    <property type="project" value="UniProtKB-SubCell"/>
</dbReference>
<dbReference type="GO" id="GO:1903425">
    <property type="term" value="F:fluoride transmembrane transporter activity"/>
    <property type="evidence" value="ECO:0007669"/>
    <property type="project" value="TreeGrafter"/>
</dbReference>
<keyword evidence="6" id="KW-0479">Metal-binding</keyword>
<keyword evidence="3" id="KW-1003">Cell membrane</keyword>
<dbReference type="InterPro" id="IPR003691">
    <property type="entry name" value="FluC"/>
</dbReference>
<evidence type="ECO:0000256" key="8">
    <source>
        <dbReference type="ARBA" id="ARBA00023053"/>
    </source>
</evidence>
<keyword evidence="17" id="KW-1185">Reference proteome</keyword>
<evidence type="ECO:0000313" key="16">
    <source>
        <dbReference type="EMBL" id="TWS23168.1"/>
    </source>
</evidence>
<keyword evidence="7 15" id="KW-1133">Transmembrane helix</keyword>
<comment type="catalytic activity">
    <reaction evidence="13">
        <text>fluoride(in) = fluoride(out)</text>
        <dbReference type="Rhea" id="RHEA:76159"/>
        <dbReference type="ChEBI" id="CHEBI:17051"/>
    </reaction>
    <physiologicalReaction direction="left-to-right" evidence="13">
        <dbReference type="Rhea" id="RHEA:76160"/>
    </physiologicalReaction>
</comment>
<keyword evidence="4" id="KW-0997">Cell inner membrane</keyword>
<keyword evidence="8" id="KW-0915">Sodium</keyword>
<evidence type="ECO:0000256" key="15">
    <source>
        <dbReference type="SAM" id="Phobius"/>
    </source>
</evidence>
<evidence type="ECO:0000313" key="17">
    <source>
        <dbReference type="Proteomes" id="UP000319375"/>
    </source>
</evidence>
<keyword evidence="11" id="KW-0407">Ion channel</keyword>